<dbReference type="AlphaFoldDB" id="A0A937X9B1"/>
<gene>
    <name evidence="2" type="ORF">FJY75_09395</name>
</gene>
<sequence length="192" mass="20835">MRKIVWLAGALALVAAIVWIGTARGEGGAPAAEVEKKEFGFIGSQSCKACHNNPEKGAQFDQWAKSPHANAYNSLLTDESKKICADMKIAKAPHEAPECLRCHVTGWDAKAELLGAKYDRTEGVGCESCHGPAAEWKTPHIKDVPKAMTLGMIHPDEALCVSCHNPESPTYKEFKFEEAMKAVAHPNPKKAQ</sequence>
<reference evidence="2" key="1">
    <citation type="submission" date="2019-03" db="EMBL/GenBank/DDBJ databases">
        <title>Lake Tanganyika Metagenome-Assembled Genomes (MAGs).</title>
        <authorList>
            <person name="Tran P."/>
        </authorList>
    </citation>
    <scope>NUCLEOTIDE SEQUENCE</scope>
    <source>
        <strain evidence="2">M_DeepCast_400m_m2_100</strain>
    </source>
</reference>
<name>A0A937X9B1_UNCEI</name>
<proteinExistence type="predicted"/>
<feature type="domain" description="Cytochrome c-552/4" evidence="1">
    <location>
        <begin position="46"/>
        <end position="131"/>
    </location>
</feature>
<protein>
    <submittedName>
        <fullName evidence="2">Cytochrome C554</fullName>
    </submittedName>
</protein>
<dbReference type="Pfam" id="PF13435">
    <property type="entry name" value="Cytochrome_C554"/>
    <property type="match status" value="1"/>
</dbReference>
<evidence type="ECO:0000259" key="1">
    <source>
        <dbReference type="Pfam" id="PF13435"/>
    </source>
</evidence>
<comment type="caution">
    <text evidence="2">The sequence shown here is derived from an EMBL/GenBank/DDBJ whole genome shotgun (WGS) entry which is preliminary data.</text>
</comment>
<evidence type="ECO:0000313" key="3">
    <source>
        <dbReference type="Proteomes" id="UP000748308"/>
    </source>
</evidence>
<dbReference type="InterPro" id="IPR023155">
    <property type="entry name" value="Cyt_c-552/4"/>
</dbReference>
<evidence type="ECO:0000313" key="2">
    <source>
        <dbReference type="EMBL" id="MBM3318051.1"/>
    </source>
</evidence>
<dbReference type="InterPro" id="IPR036280">
    <property type="entry name" value="Multihaem_cyt_sf"/>
</dbReference>
<dbReference type="Proteomes" id="UP000748308">
    <property type="component" value="Unassembled WGS sequence"/>
</dbReference>
<dbReference type="EMBL" id="VGIY01000249">
    <property type="protein sequence ID" value="MBM3318051.1"/>
    <property type="molecule type" value="Genomic_DNA"/>
</dbReference>
<organism evidence="2 3">
    <name type="scientific">Eiseniibacteriota bacterium</name>
    <dbReference type="NCBI Taxonomy" id="2212470"/>
    <lineage>
        <taxon>Bacteria</taxon>
        <taxon>Candidatus Eiseniibacteriota</taxon>
    </lineage>
</organism>
<dbReference type="SUPFAM" id="SSF48695">
    <property type="entry name" value="Multiheme cytochromes"/>
    <property type="match status" value="1"/>
</dbReference>
<accession>A0A937X9B1</accession>
<dbReference type="Gene3D" id="1.10.1130.10">
    <property type="entry name" value="Flavocytochrome C3, Chain A"/>
    <property type="match status" value="1"/>
</dbReference>